<comment type="caution">
    <text evidence="6">The sequence shown here is derived from an EMBL/GenBank/DDBJ whole genome shotgun (WGS) entry which is preliminary data.</text>
</comment>
<dbReference type="EMBL" id="BJYZ01000007">
    <property type="protein sequence ID" value="GEO37642.1"/>
    <property type="molecule type" value="Genomic_DNA"/>
</dbReference>
<comment type="similarity">
    <text evidence="2">Belongs to the bacterial PQQ dehydrogenase family.</text>
</comment>
<evidence type="ECO:0000256" key="4">
    <source>
        <dbReference type="SAM" id="SignalP"/>
    </source>
</evidence>
<accession>A0A512DMD8</accession>
<keyword evidence="7" id="KW-1185">Reference proteome</keyword>
<evidence type="ECO:0000256" key="1">
    <source>
        <dbReference type="ARBA" id="ARBA00001931"/>
    </source>
</evidence>
<evidence type="ECO:0000259" key="5">
    <source>
        <dbReference type="Pfam" id="PF01011"/>
    </source>
</evidence>
<comment type="cofactor">
    <cofactor evidence="1">
        <name>pyrroloquinoline quinone</name>
        <dbReference type="ChEBI" id="CHEBI:58442"/>
    </cofactor>
</comment>
<dbReference type="AlphaFoldDB" id="A0A512DMD8"/>
<reference evidence="6 7" key="1">
    <citation type="submission" date="2019-07" db="EMBL/GenBank/DDBJ databases">
        <title>Whole genome shotgun sequence of Skermanella aerolata NBRC 106429.</title>
        <authorList>
            <person name="Hosoyama A."/>
            <person name="Uohara A."/>
            <person name="Ohji S."/>
            <person name="Ichikawa N."/>
        </authorList>
    </citation>
    <scope>NUCLEOTIDE SEQUENCE [LARGE SCALE GENOMIC DNA]</scope>
    <source>
        <strain evidence="6 7">NBRC 106429</strain>
    </source>
</reference>
<dbReference type="Gene3D" id="2.140.10.10">
    <property type="entry name" value="Quinoprotein alcohol dehydrogenase-like superfamily"/>
    <property type="match status" value="1"/>
</dbReference>
<sequence length="585" mass="63567">MIPARNHVTSHGLRKFTALLGLTLAAGLAASTAGAVDPSRIVDADKSPADWLTYHGSYKSYHYSALDQINADNIRNLQVAWTHVPGRSTRGLQSMPLAADGVLYYSGSYSRLFALDGATGEVLWTHFPELNEDLIATQTHSPYNRGIALGHGKVFVGTVDGRLIAVDMKTGEPAWDTKLIDSEKLTVGFTGAPLLVKDTVIIGAQGGEWPSRGPIFGVDAATGKKKWEFFTVAGTEEAKATWGNESWRTGGGGGWMPGTYDPETNAVWWGTANPAPLYDWAGDKWQKEGPRPGLNLYTSSVIALDPDTGKLKFFHQELPHDAWDFDSAVGEFLNIDRNGRKLMVHPNKSGFIFVYDRSNAEIANVWRLVQNINFVKDIDPKTGELIGRRDMAAGKHSNLCPAIPGGISWNTGAYNPNSGLYYKVGQEWCMDLEVVKTTPIVEPQIQLNIGANFQLRDPEGGKAHGHVSGRDPVTGEKKWEVNFTEPPLASLLTTGGNLLFVPDARGYLRALNATTGQEVWKHNNGVGHNGGIISYSAKGKQYVAVETGWGSLVGDEYAALFGEPYKSMPKDSGALVVFALPDQPK</sequence>
<keyword evidence="3" id="KW-0560">Oxidoreductase</keyword>
<feature type="signal peptide" evidence="4">
    <location>
        <begin position="1"/>
        <end position="35"/>
    </location>
</feature>
<dbReference type="RefSeq" id="WP_084720514.1">
    <property type="nucleotide sequence ID" value="NZ_BJYZ01000007.1"/>
</dbReference>
<dbReference type="InterPro" id="IPR002372">
    <property type="entry name" value="PQQ_rpt_dom"/>
</dbReference>
<dbReference type="SMART" id="SM00564">
    <property type="entry name" value="PQQ"/>
    <property type="match status" value="4"/>
</dbReference>
<evidence type="ECO:0000256" key="2">
    <source>
        <dbReference type="ARBA" id="ARBA00008156"/>
    </source>
</evidence>
<name>A0A512DMD8_9PROT</name>
<feature type="domain" description="Pyrrolo-quinoline quinone repeat" evidence="5">
    <location>
        <begin position="51"/>
        <end position="359"/>
    </location>
</feature>
<feature type="chain" id="PRO_5021757585" evidence="4">
    <location>
        <begin position="36"/>
        <end position="585"/>
    </location>
</feature>
<organism evidence="6 7">
    <name type="scientific">Skermanella aerolata</name>
    <dbReference type="NCBI Taxonomy" id="393310"/>
    <lineage>
        <taxon>Bacteria</taxon>
        <taxon>Pseudomonadati</taxon>
        <taxon>Pseudomonadota</taxon>
        <taxon>Alphaproteobacteria</taxon>
        <taxon>Rhodospirillales</taxon>
        <taxon>Azospirillaceae</taxon>
        <taxon>Skermanella</taxon>
    </lineage>
</organism>
<dbReference type="Proteomes" id="UP000321523">
    <property type="component" value="Unassembled WGS sequence"/>
</dbReference>
<dbReference type="SUPFAM" id="SSF50998">
    <property type="entry name" value="Quinoprotein alcohol dehydrogenase-like"/>
    <property type="match status" value="1"/>
</dbReference>
<protein>
    <submittedName>
        <fullName evidence="6">Alcohol dehydrogenase</fullName>
    </submittedName>
</protein>
<dbReference type="Pfam" id="PF01011">
    <property type="entry name" value="PQQ"/>
    <property type="match status" value="2"/>
</dbReference>
<dbReference type="InterPro" id="IPR018391">
    <property type="entry name" value="PQQ_b-propeller_rpt"/>
</dbReference>
<feature type="domain" description="Pyrrolo-quinoline quinone repeat" evidence="5">
    <location>
        <begin position="464"/>
        <end position="543"/>
    </location>
</feature>
<keyword evidence="4" id="KW-0732">Signal</keyword>
<dbReference type="OrthoDB" id="9794322at2"/>
<gene>
    <name evidence="6" type="ORF">SAE02_17900</name>
</gene>
<dbReference type="InterPro" id="IPR011047">
    <property type="entry name" value="Quinoprotein_ADH-like_sf"/>
</dbReference>
<dbReference type="PANTHER" id="PTHR32303">
    <property type="entry name" value="QUINOPROTEIN ALCOHOL DEHYDROGENASE (CYTOCHROME C)"/>
    <property type="match status" value="1"/>
</dbReference>
<evidence type="ECO:0000256" key="3">
    <source>
        <dbReference type="ARBA" id="ARBA00023002"/>
    </source>
</evidence>
<evidence type="ECO:0000313" key="7">
    <source>
        <dbReference type="Proteomes" id="UP000321523"/>
    </source>
</evidence>
<proteinExistence type="inferred from homology"/>
<dbReference type="GO" id="GO:0016491">
    <property type="term" value="F:oxidoreductase activity"/>
    <property type="evidence" value="ECO:0007669"/>
    <property type="project" value="UniProtKB-KW"/>
</dbReference>
<dbReference type="PANTHER" id="PTHR32303:SF20">
    <property type="entry name" value="QUINOPROTEIN ETHANOL DEHYDROGENASE"/>
    <property type="match status" value="1"/>
</dbReference>
<evidence type="ECO:0000313" key="6">
    <source>
        <dbReference type="EMBL" id="GEO37642.1"/>
    </source>
</evidence>